<protein>
    <submittedName>
        <fullName evidence="1">Uncharacterized protein</fullName>
    </submittedName>
</protein>
<comment type="caution">
    <text evidence="1">The sequence shown here is derived from an EMBL/GenBank/DDBJ whole genome shotgun (WGS) entry which is preliminary data.</text>
</comment>
<gene>
    <name evidence="1" type="ORF">BJ138DRAFT_1126916</name>
</gene>
<dbReference type="EMBL" id="MU267715">
    <property type="protein sequence ID" value="KAH7910401.1"/>
    <property type="molecule type" value="Genomic_DNA"/>
</dbReference>
<accession>A0ACB8AA85</accession>
<organism evidence="1 2">
    <name type="scientific">Hygrophoropsis aurantiaca</name>
    <dbReference type="NCBI Taxonomy" id="72124"/>
    <lineage>
        <taxon>Eukaryota</taxon>
        <taxon>Fungi</taxon>
        <taxon>Dikarya</taxon>
        <taxon>Basidiomycota</taxon>
        <taxon>Agaricomycotina</taxon>
        <taxon>Agaricomycetes</taxon>
        <taxon>Agaricomycetidae</taxon>
        <taxon>Boletales</taxon>
        <taxon>Coniophorineae</taxon>
        <taxon>Hygrophoropsidaceae</taxon>
        <taxon>Hygrophoropsis</taxon>
    </lineage>
</organism>
<proteinExistence type="predicted"/>
<name>A0ACB8AA85_9AGAM</name>
<evidence type="ECO:0000313" key="1">
    <source>
        <dbReference type="EMBL" id="KAH7910401.1"/>
    </source>
</evidence>
<dbReference type="Proteomes" id="UP000790377">
    <property type="component" value="Unassembled WGS sequence"/>
</dbReference>
<keyword evidence="2" id="KW-1185">Reference proteome</keyword>
<sequence length="503" mass="56931">MLKRLPVEILCRIIDHLPVASILHLRQVSKHLNQITYERSIWDHVYRTSSLVHREGPFSWQTAQILESNLVESAKLSLNWPPKQNVEPTQSRVKDLVDTTYQGFQLLCGRWLLSRKNSTQIYCCDLDRAGELMTEESCSIFYECHERDFEVTSYVCEDTFLSTTSGDENHPVAFFSVTEYNAVISALRRTLYRISIAQGSVPTLRMVIQTNHTATYSLETILLIGPRFLTMIFHRGGVSTSREIVLVDIVTSQQYRFPESALDTPKNFSPTIITSSSHVLLIQNYDPRGYESSEGSETNWRIQAYLIPPLQKVSPFVSTSLTRTLELSHEVITKMDLDPGRSLLLRDSNLHQPGGAIHITLVSVGLRIPESDCFLIKLVFIKLNPTVQGVGSITLETKVNELPNRVVYRLSDLMIQPSLHGCTRGIAAYCHNATTSLVGLVIDDEDTANSQVAAGYIQCLRDFKEEAWDIFIEGFDAYRGRIVTIQASYVNHQPIELIVDDFL</sequence>
<evidence type="ECO:0000313" key="2">
    <source>
        <dbReference type="Proteomes" id="UP000790377"/>
    </source>
</evidence>
<reference evidence="1" key="1">
    <citation type="journal article" date="2021" name="New Phytol.">
        <title>Evolutionary innovations through gain and loss of genes in the ectomycorrhizal Boletales.</title>
        <authorList>
            <person name="Wu G."/>
            <person name="Miyauchi S."/>
            <person name="Morin E."/>
            <person name="Kuo A."/>
            <person name="Drula E."/>
            <person name="Varga T."/>
            <person name="Kohler A."/>
            <person name="Feng B."/>
            <person name="Cao Y."/>
            <person name="Lipzen A."/>
            <person name="Daum C."/>
            <person name="Hundley H."/>
            <person name="Pangilinan J."/>
            <person name="Johnson J."/>
            <person name="Barry K."/>
            <person name="LaButti K."/>
            <person name="Ng V."/>
            <person name="Ahrendt S."/>
            <person name="Min B."/>
            <person name="Choi I.G."/>
            <person name="Park H."/>
            <person name="Plett J.M."/>
            <person name="Magnuson J."/>
            <person name="Spatafora J.W."/>
            <person name="Nagy L.G."/>
            <person name="Henrissat B."/>
            <person name="Grigoriev I.V."/>
            <person name="Yang Z.L."/>
            <person name="Xu J."/>
            <person name="Martin F.M."/>
        </authorList>
    </citation>
    <scope>NUCLEOTIDE SEQUENCE</scope>
    <source>
        <strain evidence="1">ATCC 28755</strain>
    </source>
</reference>